<gene>
    <name evidence="2" type="ORF">CUC53_06510</name>
</gene>
<proteinExistence type="predicted"/>
<dbReference type="Pfam" id="PF07226">
    <property type="entry name" value="DUF1422"/>
    <property type="match status" value="1"/>
</dbReference>
<keyword evidence="1" id="KW-1133">Transmembrane helix</keyword>
<accession>A0A2H9U694</accession>
<dbReference type="RefSeq" id="WP_100293401.1">
    <property type="nucleotide sequence ID" value="NZ_PGGC01000059.1"/>
</dbReference>
<feature type="transmembrane region" description="Helical" evidence="1">
    <location>
        <begin position="64"/>
        <end position="82"/>
    </location>
</feature>
<evidence type="ECO:0000256" key="1">
    <source>
        <dbReference type="SAM" id="Phobius"/>
    </source>
</evidence>
<feature type="transmembrane region" description="Helical" evidence="1">
    <location>
        <begin position="34"/>
        <end position="52"/>
    </location>
</feature>
<dbReference type="OrthoDB" id="6215223at2"/>
<sequence>MSQSHHIPKKPLILALLTGICADASVALLSHSVVPFSFFPIIAFGLAAYQLLQYYRVHPMLGNTPICTLLGFLIGIFGHSSLLKVQYPELGSNFFALIMTLLLLAALSIKLGLSVDKVDKKAG</sequence>
<name>A0A2H9U694_9GAMM</name>
<dbReference type="Proteomes" id="UP000235861">
    <property type="component" value="Unassembled WGS sequence"/>
</dbReference>
<keyword evidence="1" id="KW-0812">Transmembrane</keyword>
<dbReference type="AlphaFoldDB" id="A0A2H9U694"/>
<keyword evidence="3" id="KW-1185">Reference proteome</keyword>
<reference evidence="2 3" key="1">
    <citation type="submission" date="2017-11" db="EMBL/GenBank/DDBJ databases">
        <title>Draft genome sequence of environmental isolate Aeromonas cavernicola sp. nov. MDC 2508.</title>
        <authorList>
            <person name="Colston S.M."/>
            <person name="Navarro A."/>
            <person name="Martinez-Murcia A.J."/>
            <person name="Graf J."/>
        </authorList>
    </citation>
    <scope>NUCLEOTIDE SEQUENCE [LARGE SCALE GENOMIC DNA]</scope>
    <source>
        <strain evidence="2 3">MDC 2508</strain>
    </source>
</reference>
<evidence type="ECO:0008006" key="4">
    <source>
        <dbReference type="Google" id="ProtNLM"/>
    </source>
</evidence>
<dbReference type="EMBL" id="PGGC01000059">
    <property type="protein sequence ID" value="PJG59576.1"/>
    <property type="molecule type" value="Genomic_DNA"/>
</dbReference>
<evidence type="ECO:0000313" key="2">
    <source>
        <dbReference type="EMBL" id="PJG59576.1"/>
    </source>
</evidence>
<protein>
    <recommendedName>
        <fullName evidence="4">YijD family membrane protein</fullName>
    </recommendedName>
</protein>
<dbReference type="InterPro" id="IPR009867">
    <property type="entry name" value="DUF1422"/>
</dbReference>
<keyword evidence="1" id="KW-0472">Membrane</keyword>
<organism evidence="2 3">
    <name type="scientific">Aeromonas cavernicola</name>
    <dbReference type="NCBI Taxonomy" id="1006623"/>
    <lineage>
        <taxon>Bacteria</taxon>
        <taxon>Pseudomonadati</taxon>
        <taxon>Pseudomonadota</taxon>
        <taxon>Gammaproteobacteria</taxon>
        <taxon>Aeromonadales</taxon>
        <taxon>Aeromonadaceae</taxon>
        <taxon>Aeromonas</taxon>
    </lineage>
</organism>
<evidence type="ECO:0000313" key="3">
    <source>
        <dbReference type="Proteomes" id="UP000235861"/>
    </source>
</evidence>
<feature type="transmembrane region" description="Helical" evidence="1">
    <location>
        <begin position="94"/>
        <end position="113"/>
    </location>
</feature>
<comment type="caution">
    <text evidence="2">The sequence shown here is derived from an EMBL/GenBank/DDBJ whole genome shotgun (WGS) entry which is preliminary data.</text>
</comment>